<keyword evidence="2" id="KW-0472">Membrane</keyword>
<keyword evidence="2" id="KW-1133">Transmembrane helix</keyword>
<proteinExistence type="predicted"/>
<name>A0A1F7J9G6_9BACT</name>
<accession>A0A1F7J9G6</accession>
<evidence type="ECO:0000256" key="2">
    <source>
        <dbReference type="SAM" id="Phobius"/>
    </source>
</evidence>
<feature type="transmembrane region" description="Helical" evidence="2">
    <location>
        <begin position="117"/>
        <end position="137"/>
    </location>
</feature>
<evidence type="ECO:0000256" key="1">
    <source>
        <dbReference type="SAM" id="MobiDB-lite"/>
    </source>
</evidence>
<keyword evidence="2" id="KW-0812">Transmembrane</keyword>
<dbReference type="AlphaFoldDB" id="A0A1F7J9G6"/>
<reference evidence="4 5" key="1">
    <citation type="journal article" date="2016" name="Nat. Commun.">
        <title>Thousands of microbial genomes shed light on interconnected biogeochemical processes in an aquifer system.</title>
        <authorList>
            <person name="Anantharaman K."/>
            <person name="Brown C.T."/>
            <person name="Hug L.A."/>
            <person name="Sharon I."/>
            <person name="Castelle C.J."/>
            <person name="Probst A.J."/>
            <person name="Thomas B.C."/>
            <person name="Singh A."/>
            <person name="Wilkins M.J."/>
            <person name="Karaoz U."/>
            <person name="Brodie E.L."/>
            <person name="Williams K.H."/>
            <person name="Hubbard S.S."/>
            <person name="Banfield J.F."/>
        </authorList>
    </citation>
    <scope>NUCLEOTIDE SEQUENCE [LARGE SCALE GENOMIC DNA]</scope>
</reference>
<evidence type="ECO:0000313" key="4">
    <source>
        <dbReference type="EMBL" id="OGK52255.1"/>
    </source>
</evidence>
<feature type="region of interest" description="Disordered" evidence="1">
    <location>
        <begin position="79"/>
        <end position="102"/>
    </location>
</feature>
<dbReference type="Gene3D" id="2.60.40.10">
    <property type="entry name" value="Immunoglobulins"/>
    <property type="match status" value="1"/>
</dbReference>
<evidence type="ECO:0000259" key="3">
    <source>
        <dbReference type="Pfam" id="PF19077"/>
    </source>
</evidence>
<comment type="caution">
    <text evidence="4">The sequence shown here is derived from an EMBL/GenBank/DDBJ whole genome shotgun (WGS) entry which is preliminary data.</text>
</comment>
<gene>
    <name evidence="4" type="ORF">A2970_01830</name>
</gene>
<dbReference type="Proteomes" id="UP000178857">
    <property type="component" value="Unassembled WGS sequence"/>
</dbReference>
<organism evidence="4 5">
    <name type="scientific">Candidatus Roizmanbacteria bacterium RIFCSPLOWO2_01_FULL_44_13</name>
    <dbReference type="NCBI Taxonomy" id="1802069"/>
    <lineage>
        <taxon>Bacteria</taxon>
        <taxon>Candidatus Roizmaniibacteriota</taxon>
    </lineage>
</organism>
<dbReference type="STRING" id="1802069.A2970_01830"/>
<protein>
    <recommendedName>
        <fullName evidence="3">Bacterial Ig-like domain-containing protein</fullName>
    </recommendedName>
</protein>
<evidence type="ECO:0000313" key="5">
    <source>
        <dbReference type="Proteomes" id="UP000178857"/>
    </source>
</evidence>
<dbReference type="Pfam" id="PF19077">
    <property type="entry name" value="Big_13"/>
    <property type="match status" value="1"/>
</dbReference>
<feature type="domain" description="Bacterial Ig-like" evidence="3">
    <location>
        <begin position="6"/>
        <end position="65"/>
    </location>
</feature>
<dbReference type="EMBL" id="MGAT01000026">
    <property type="protein sequence ID" value="OGK52255.1"/>
    <property type="molecule type" value="Genomic_DNA"/>
</dbReference>
<sequence length="138" mass="14273">MALPQSQVFITVNSSKTFSATLTADRDGNWSYLLPENLELGAHTITIRTKDNQGKEVTLTRNFTIVANDNAGRVLGEATNSATLTGTPTLTPTPTTSSVPTATASAAPTIPVAGVSALLPAIFGLSFIIAGLGVLLVF</sequence>
<dbReference type="InterPro" id="IPR013783">
    <property type="entry name" value="Ig-like_fold"/>
</dbReference>
<dbReference type="InterPro" id="IPR044016">
    <property type="entry name" value="Big_13"/>
</dbReference>